<dbReference type="EMBL" id="FWFN01000003">
    <property type="protein sequence ID" value="SLN39222.1"/>
    <property type="molecule type" value="Genomic_DNA"/>
</dbReference>
<accession>A0A1X6Z3H6</accession>
<gene>
    <name evidence="4" type="primary">tlpA</name>
    <name evidence="4" type="ORF">PSM7751_01775</name>
</gene>
<dbReference type="GO" id="GO:0016209">
    <property type="term" value="F:antioxidant activity"/>
    <property type="evidence" value="ECO:0007669"/>
    <property type="project" value="InterPro"/>
</dbReference>
<dbReference type="Gene3D" id="3.40.30.10">
    <property type="entry name" value="Glutaredoxin"/>
    <property type="match status" value="1"/>
</dbReference>
<dbReference type="InterPro" id="IPR013766">
    <property type="entry name" value="Thioredoxin_domain"/>
</dbReference>
<reference evidence="4 5" key="1">
    <citation type="submission" date="2017-03" db="EMBL/GenBank/DDBJ databases">
        <authorList>
            <person name="Afonso C.L."/>
            <person name="Miller P.J."/>
            <person name="Scott M.A."/>
            <person name="Spackman E."/>
            <person name="Goraichik I."/>
            <person name="Dimitrov K.M."/>
            <person name="Suarez D.L."/>
            <person name="Swayne D.E."/>
        </authorList>
    </citation>
    <scope>NUCLEOTIDE SEQUENCE [LARGE SCALE GENOMIC DNA]</scope>
    <source>
        <strain evidence="4 5">CECT 7751</strain>
    </source>
</reference>
<dbReference type="PANTHER" id="PTHR42852">
    <property type="entry name" value="THIOL:DISULFIDE INTERCHANGE PROTEIN DSBE"/>
    <property type="match status" value="1"/>
</dbReference>
<dbReference type="Pfam" id="PF00578">
    <property type="entry name" value="AhpC-TSA"/>
    <property type="match status" value="1"/>
</dbReference>
<dbReference type="Proteomes" id="UP000193963">
    <property type="component" value="Unassembled WGS sequence"/>
</dbReference>
<dbReference type="OrthoDB" id="9799347at2"/>
<dbReference type="InterPro" id="IPR000866">
    <property type="entry name" value="AhpC/TSA"/>
</dbReference>
<proteinExistence type="predicted"/>
<dbReference type="RefSeq" id="WP_085887640.1">
    <property type="nucleotide sequence ID" value="NZ_FWFN01000003.1"/>
</dbReference>
<name>A0A1X6Z3H6_9RHOB</name>
<keyword evidence="5" id="KW-1185">Reference proteome</keyword>
<feature type="domain" description="Thioredoxin" evidence="3">
    <location>
        <begin position="42"/>
        <end position="186"/>
    </location>
</feature>
<keyword evidence="2" id="KW-0732">Signal</keyword>
<dbReference type="InterPro" id="IPR050553">
    <property type="entry name" value="Thioredoxin_ResA/DsbE_sf"/>
</dbReference>
<organism evidence="4 5">
    <name type="scientific">Pseudooceanicola marinus</name>
    <dbReference type="NCBI Taxonomy" id="396013"/>
    <lineage>
        <taxon>Bacteria</taxon>
        <taxon>Pseudomonadati</taxon>
        <taxon>Pseudomonadota</taxon>
        <taxon>Alphaproteobacteria</taxon>
        <taxon>Rhodobacterales</taxon>
        <taxon>Paracoccaceae</taxon>
        <taxon>Pseudooceanicola</taxon>
    </lineage>
</organism>
<dbReference type="CDD" id="cd02966">
    <property type="entry name" value="TlpA_like_family"/>
    <property type="match status" value="1"/>
</dbReference>
<dbReference type="SUPFAM" id="SSF52833">
    <property type="entry name" value="Thioredoxin-like"/>
    <property type="match status" value="1"/>
</dbReference>
<evidence type="ECO:0000313" key="5">
    <source>
        <dbReference type="Proteomes" id="UP000193963"/>
    </source>
</evidence>
<protein>
    <submittedName>
        <fullName evidence="4">Thiol:disulfide interchange protein TlpA</fullName>
    </submittedName>
</protein>
<feature type="signal peptide" evidence="2">
    <location>
        <begin position="1"/>
        <end position="24"/>
    </location>
</feature>
<keyword evidence="1" id="KW-0676">Redox-active center</keyword>
<dbReference type="PROSITE" id="PS51352">
    <property type="entry name" value="THIOREDOXIN_2"/>
    <property type="match status" value="1"/>
</dbReference>
<evidence type="ECO:0000313" key="4">
    <source>
        <dbReference type="EMBL" id="SLN39222.1"/>
    </source>
</evidence>
<evidence type="ECO:0000256" key="2">
    <source>
        <dbReference type="SAM" id="SignalP"/>
    </source>
</evidence>
<dbReference type="PROSITE" id="PS00194">
    <property type="entry name" value="THIOREDOXIN_1"/>
    <property type="match status" value="1"/>
</dbReference>
<dbReference type="GO" id="GO:0015036">
    <property type="term" value="F:disulfide oxidoreductase activity"/>
    <property type="evidence" value="ECO:0007669"/>
    <property type="project" value="UniProtKB-ARBA"/>
</dbReference>
<dbReference type="InterPro" id="IPR036249">
    <property type="entry name" value="Thioredoxin-like_sf"/>
</dbReference>
<feature type="chain" id="PRO_5012055612" evidence="2">
    <location>
        <begin position="25"/>
        <end position="190"/>
    </location>
</feature>
<evidence type="ECO:0000259" key="3">
    <source>
        <dbReference type="PROSITE" id="PS51352"/>
    </source>
</evidence>
<dbReference type="PANTHER" id="PTHR42852:SF18">
    <property type="entry name" value="CHROMOSOME UNDETERMINED SCAFFOLD_47, WHOLE GENOME SHOTGUN SEQUENCE"/>
    <property type="match status" value="1"/>
</dbReference>
<evidence type="ECO:0000256" key="1">
    <source>
        <dbReference type="ARBA" id="ARBA00023284"/>
    </source>
</evidence>
<dbReference type="AlphaFoldDB" id="A0A1X6Z3H6"/>
<sequence>MRKLLSALVYTSLMLGAIVRPALAAPEGIEDLLTREMRKLQVLDAPKALDTSLEWVDVDGSAVSLDDYAGKWVVLNFWAVWCAPCREEMPTLAALQQDRAGADFAVVTLASGPNAPEKVAQFLEEEDAATLPQYRDPKSAQARAAAVFGLPVTLLVDPEGREVARLVGGADWNAPEAHAVYDAFLAEDGG</sequence>
<dbReference type="InterPro" id="IPR017937">
    <property type="entry name" value="Thioredoxin_CS"/>
</dbReference>